<feature type="domain" description="ABC transmembrane type-1" evidence="6">
    <location>
        <begin position="68"/>
        <end position="278"/>
    </location>
</feature>
<dbReference type="SUPFAM" id="SSF161098">
    <property type="entry name" value="MetI-like"/>
    <property type="match status" value="1"/>
</dbReference>
<dbReference type="PANTHER" id="PTHR43470:SF3">
    <property type="entry name" value="PHOSPHATE TRANSPORT SYSTEM PERMEASE PROTEIN PSTA-RELATED"/>
    <property type="match status" value="1"/>
</dbReference>
<feature type="transmembrane region" description="Helical" evidence="5">
    <location>
        <begin position="188"/>
        <end position="209"/>
    </location>
</feature>
<comment type="subcellular location">
    <subcellularLocation>
        <location evidence="1 5">Cell membrane</location>
        <topology evidence="1 5">Multi-pass membrane protein</topology>
    </subcellularLocation>
</comment>
<dbReference type="CDD" id="cd06261">
    <property type="entry name" value="TM_PBP2"/>
    <property type="match status" value="1"/>
</dbReference>
<dbReference type="PROSITE" id="PS50928">
    <property type="entry name" value="ABC_TM1"/>
    <property type="match status" value="1"/>
</dbReference>
<keyword evidence="3 5" id="KW-1133">Transmembrane helix</keyword>
<feature type="transmembrane region" description="Helical" evidence="5">
    <location>
        <begin position="12"/>
        <end position="33"/>
    </location>
</feature>
<dbReference type="Gene3D" id="1.10.3720.10">
    <property type="entry name" value="MetI-like"/>
    <property type="match status" value="1"/>
</dbReference>
<evidence type="ECO:0000256" key="1">
    <source>
        <dbReference type="ARBA" id="ARBA00004651"/>
    </source>
</evidence>
<keyword evidence="2 5" id="KW-0812">Transmembrane</keyword>
<protein>
    <submittedName>
        <fullName evidence="7">ABC transporter permease subunit</fullName>
    </submittedName>
</protein>
<reference evidence="7 8" key="1">
    <citation type="submission" date="2020-08" db="EMBL/GenBank/DDBJ databases">
        <title>Bridging the membrane lipid divide: bacteria of the FCB group superphylum have the potential to synthesize archaeal ether lipids.</title>
        <authorList>
            <person name="Villanueva L."/>
            <person name="Von Meijenfeldt F.A.B."/>
            <person name="Westbye A.B."/>
            <person name="Yadav S."/>
            <person name="Hopmans E.C."/>
            <person name="Dutilh B.E."/>
            <person name="Sinninghe Damste J.S."/>
        </authorList>
    </citation>
    <scope>NUCLEOTIDE SEQUENCE [LARGE SCALE GENOMIC DNA]</scope>
    <source>
        <strain evidence="7">NIOZ-UU82</strain>
    </source>
</reference>
<evidence type="ECO:0000313" key="7">
    <source>
        <dbReference type="EMBL" id="MBC8199280.1"/>
    </source>
</evidence>
<feature type="transmembrane region" description="Helical" evidence="5">
    <location>
        <begin position="257"/>
        <end position="281"/>
    </location>
</feature>
<keyword evidence="4 5" id="KW-0472">Membrane</keyword>
<dbReference type="InterPro" id="IPR000515">
    <property type="entry name" value="MetI-like"/>
</dbReference>
<dbReference type="GO" id="GO:0055085">
    <property type="term" value="P:transmembrane transport"/>
    <property type="evidence" value="ECO:0007669"/>
    <property type="project" value="InterPro"/>
</dbReference>
<dbReference type="GO" id="GO:0005886">
    <property type="term" value="C:plasma membrane"/>
    <property type="evidence" value="ECO:0007669"/>
    <property type="project" value="UniProtKB-SubCell"/>
</dbReference>
<accession>A0A8J6N4E3</accession>
<evidence type="ECO:0000256" key="2">
    <source>
        <dbReference type="ARBA" id="ARBA00022692"/>
    </source>
</evidence>
<dbReference type="PANTHER" id="PTHR43470">
    <property type="entry name" value="PHOSPHATE TRANSPORT SYSTEM PERMEASE PROTEIN PSTA-RELATED"/>
    <property type="match status" value="1"/>
</dbReference>
<comment type="similarity">
    <text evidence="5">Belongs to the binding-protein-dependent transport system permease family.</text>
</comment>
<feature type="transmembrane region" description="Helical" evidence="5">
    <location>
        <begin position="138"/>
        <end position="158"/>
    </location>
</feature>
<dbReference type="Pfam" id="PF00528">
    <property type="entry name" value="BPD_transp_1"/>
    <property type="match status" value="1"/>
</dbReference>
<evidence type="ECO:0000256" key="5">
    <source>
        <dbReference type="RuleBase" id="RU363032"/>
    </source>
</evidence>
<comment type="caution">
    <text evidence="7">The sequence shown here is derived from an EMBL/GenBank/DDBJ whole genome shotgun (WGS) entry which is preliminary data.</text>
</comment>
<proteinExistence type="inferred from homology"/>
<name>A0A8J6N4E3_9BACT</name>
<evidence type="ECO:0000256" key="3">
    <source>
        <dbReference type="ARBA" id="ARBA00022989"/>
    </source>
</evidence>
<gene>
    <name evidence="7" type="ORF">H8E80_04450</name>
</gene>
<feature type="transmembrane region" description="Helical" evidence="5">
    <location>
        <begin position="64"/>
        <end position="93"/>
    </location>
</feature>
<evidence type="ECO:0000259" key="6">
    <source>
        <dbReference type="PROSITE" id="PS50928"/>
    </source>
</evidence>
<evidence type="ECO:0000256" key="4">
    <source>
        <dbReference type="ARBA" id="ARBA00023136"/>
    </source>
</evidence>
<evidence type="ECO:0000313" key="8">
    <source>
        <dbReference type="Proteomes" id="UP000603545"/>
    </source>
</evidence>
<feature type="transmembrane region" description="Helical" evidence="5">
    <location>
        <begin position="216"/>
        <end position="237"/>
    </location>
</feature>
<sequence length="293" mass="32365">MNRFIQYSITFFAWISGIILIGAIGVLLIFLLFKGVSSLNSFLIFGETRPLDALLFRKDVLDGLFPAIIGTILLITASIVWAIPIGVASGIYLAEYCNLRWKPFFSFMLDLLAGIPSILVGLFGFTLSIFLHRHLSEHIYPCFLISSMALACLVLPYIIRTTEQALVNLPFSVKTTGLALGASRLQNILFILIPYNLSRIISGIILAIGRCAEDTAVIMLTGVVAMAGIPHSLLAKYEALPFYIFYISSDYNSQEELMKGFGACIILLAVCAVFFTLANILKRKAEIRFATRT</sequence>
<dbReference type="EMBL" id="JACNLL010000044">
    <property type="protein sequence ID" value="MBC8199280.1"/>
    <property type="molecule type" value="Genomic_DNA"/>
</dbReference>
<dbReference type="InterPro" id="IPR035906">
    <property type="entry name" value="MetI-like_sf"/>
</dbReference>
<keyword evidence="5" id="KW-0813">Transport</keyword>
<dbReference type="AlphaFoldDB" id="A0A8J6N4E3"/>
<feature type="transmembrane region" description="Helical" evidence="5">
    <location>
        <begin position="105"/>
        <end position="132"/>
    </location>
</feature>
<dbReference type="Proteomes" id="UP000603545">
    <property type="component" value="Unassembled WGS sequence"/>
</dbReference>
<organism evidence="7 8">
    <name type="scientific">Candidatus Desulfaltia bathyphila</name>
    <dbReference type="NCBI Taxonomy" id="2841697"/>
    <lineage>
        <taxon>Bacteria</taxon>
        <taxon>Pseudomonadati</taxon>
        <taxon>Thermodesulfobacteriota</taxon>
        <taxon>Desulfobacteria</taxon>
        <taxon>Desulfobacterales</taxon>
        <taxon>Desulfobacterales incertae sedis</taxon>
        <taxon>Candidatus Desulfaltia</taxon>
    </lineage>
</organism>